<evidence type="ECO:0000313" key="12">
    <source>
        <dbReference type="EMBL" id="UJG43939.1"/>
    </source>
</evidence>
<name>A0A9Y1BT88_9ARCH</name>
<keyword evidence="6" id="KW-0547">Nucleotide-binding</keyword>
<evidence type="ECO:0000256" key="10">
    <source>
        <dbReference type="ARBA" id="ARBA00025157"/>
    </source>
</evidence>
<dbReference type="Pfam" id="PF00005">
    <property type="entry name" value="ABC_tran"/>
    <property type="match status" value="2"/>
</dbReference>
<dbReference type="InterPro" id="IPR003439">
    <property type="entry name" value="ABC_transporter-like_ATP-bd"/>
</dbReference>
<comment type="function">
    <text evidence="10">Probably part of an ABC transporter complex. Responsible for energy coupling to the transport system.</text>
</comment>
<evidence type="ECO:0000256" key="2">
    <source>
        <dbReference type="ARBA" id="ARBA00005417"/>
    </source>
</evidence>
<dbReference type="EMBL" id="CP084167">
    <property type="protein sequence ID" value="UJG43939.1"/>
    <property type="molecule type" value="Genomic_DNA"/>
</dbReference>
<keyword evidence="7 12" id="KW-0067">ATP-binding</keyword>
<proteinExistence type="inferred from homology"/>
<keyword evidence="3" id="KW-0813">Transport</keyword>
<comment type="similarity">
    <text evidence="2">Belongs to the ABC transporter superfamily.</text>
</comment>
<dbReference type="GO" id="GO:0042626">
    <property type="term" value="F:ATPase-coupled transmembrane transporter activity"/>
    <property type="evidence" value="ECO:0007669"/>
    <property type="project" value="TreeGrafter"/>
</dbReference>
<evidence type="ECO:0000256" key="9">
    <source>
        <dbReference type="ARBA" id="ARBA00023136"/>
    </source>
</evidence>
<accession>A0A9Y1BT88</accession>
<dbReference type="Gene3D" id="3.40.50.300">
    <property type="entry name" value="P-loop containing nucleotide triphosphate hydrolases"/>
    <property type="match status" value="2"/>
</dbReference>
<keyword evidence="9" id="KW-0472">Membrane</keyword>
<dbReference type="InterPro" id="IPR017871">
    <property type="entry name" value="ABC_transporter-like_CS"/>
</dbReference>
<dbReference type="PANTHER" id="PTHR43553:SF23">
    <property type="entry name" value="ABC TRANSPORTER ATP-BINDING COMPONENT"/>
    <property type="match status" value="1"/>
</dbReference>
<dbReference type="InterPro" id="IPR050095">
    <property type="entry name" value="ECF_ABC_transporter_ATP-bd"/>
</dbReference>
<organism evidence="12">
    <name type="scientific">Candidatus Heimdallarchaeum endolithica</name>
    <dbReference type="NCBI Taxonomy" id="2876572"/>
    <lineage>
        <taxon>Archaea</taxon>
        <taxon>Promethearchaeati</taxon>
        <taxon>Candidatus Heimdallarchaeota</taxon>
        <taxon>Candidatus Heimdallarchaeia (ex Rinke et al. 2021) (nom. nud.)</taxon>
        <taxon>Candidatus Heimdallarchaeales</taxon>
        <taxon>Candidatus Heimdallarchaeaceae</taxon>
        <taxon>Candidatus Heimdallarchaeum</taxon>
    </lineage>
</organism>
<dbReference type="GO" id="GO:0005524">
    <property type="term" value="F:ATP binding"/>
    <property type="evidence" value="ECO:0007669"/>
    <property type="project" value="UniProtKB-KW"/>
</dbReference>
<comment type="subcellular location">
    <subcellularLocation>
        <location evidence="1">Cell membrane</location>
        <topology evidence="1">Peripheral membrane protein</topology>
    </subcellularLocation>
</comment>
<sequence>MLELENLSVKYKTSNKWNLKDINFHLEKGQLVLFAGKSGSGKSTLAQAILGLIPKFVPAEVRGKILINGVSIEQLSRLDLIRTIGYIPQYPSDFITNMLVEEEIAFPLENLSFPRTVIQERISETVKVTEVEHLKDRIMTELSSGEIQRVELCSSLVSYPSILVLDEPMARIDPASEIKIAETLKKLSEKGHLVIVFEHRLDYLFSLADNIYFIENGTIIKSGKSNELISELTGVDLPEIYLLAKKLGVKKSLQGEDGKKELIESILNLIKRNHIIKTEESKKANHKIALNAENVSFRYNKRVVLKNIDFNIYPGNIIGLLGINGSGKSTLLRLISGILKPNEGKISLFGNKIKNLRQTSKFMAYVPENAKLFLMGPTPLDDIKKTKADLDFVKEELSKFGFWELVSKKLYHMSEGERRILAIYTAFLSNKKFILLDEPTIGLDEEGRNLLSTCMQRAKKEEKVVIIATNDQRILPFFDNLIVIEESNIVLQGTPHEILYNLEKKTKLVPNQLVRFILELEETFKVELPHIATVEEISIFTNNREFYQEGN</sequence>
<dbReference type="GO" id="GO:0016887">
    <property type="term" value="F:ATP hydrolysis activity"/>
    <property type="evidence" value="ECO:0007669"/>
    <property type="project" value="InterPro"/>
</dbReference>
<evidence type="ECO:0000256" key="5">
    <source>
        <dbReference type="ARBA" id="ARBA00022737"/>
    </source>
</evidence>
<dbReference type="SMART" id="SM00382">
    <property type="entry name" value="AAA"/>
    <property type="match status" value="2"/>
</dbReference>
<dbReference type="InterPro" id="IPR003593">
    <property type="entry name" value="AAA+_ATPase"/>
</dbReference>
<dbReference type="PANTHER" id="PTHR43553">
    <property type="entry name" value="HEAVY METAL TRANSPORTER"/>
    <property type="match status" value="1"/>
</dbReference>
<dbReference type="GO" id="GO:0043190">
    <property type="term" value="C:ATP-binding cassette (ABC) transporter complex"/>
    <property type="evidence" value="ECO:0007669"/>
    <property type="project" value="TreeGrafter"/>
</dbReference>
<evidence type="ECO:0000259" key="11">
    <source>
        <dbReference type="PROSITE" id="PS50893"/>
    </source>
</evidence>
<gene>
    <name evidence="12" type="ORF">K9W46_01845</name>
</gene>
<dbReference type="Proteomes" id="UP001200513">
    <property type="component" value="Chromosome"/>
</dbReference>
<evidence type="ECO:0000256" key="3">
    <source>
        <dbReference type="ARBA" id="ARBA00022448"/>
    </source>
</evidence>
<evidence type="ECO:0000256" key="1">
    <source>
        <dbReference type="ARBA" id="ARBA00004202"/>
    </source>
</evidence>
<dbReference type="SUPFAM" id="SSF52540">
    <property type="entry name" value="P-loop containing nucleoside triphosphate hydrolases"/>
    <property type="match status" value="2"/>
</dbReference>
<reference evidence="12" key="1">
    <citation type="journal article" date="2022" name="Nat. Microbiol.">
        <title>Unique mobile elements and scalable gene flow at the prokaryote-eukaryote boundary revealed by circularized Asgard archaea genomes.</title>
        <authorList>
            <person name="Wu F."/>
            <person name="Speth D.R."/>
            <person name="Philosof A."/>
            <person name="Cremiere A."/>
            <person name="Narayanan A."/>
            <person name="Barco R.A."/>
            <person name="Connon S.A."/>
            <person name="Amend J.P."/>
            <person name="Antoshechkin I.A."/>
            <person name="Orphan V.J."/>
        </authorList>
    </citation>
    <scope>NUCLEOTIDE SEQUENCE</scope>
    <source>
        <strain evidence="12">PR6</strain>
    </source>
</reference>
<feature type="domain" description="ABC transporter" evidence="11">
    <location>
        <begin position="2"/>
        <end position="241"/>
    </location>
</feature>
<keyword evidence="5" id="KW-0677">Repeat</keyword>
<dbReference type="AlphaFoldDB" id="A0A9Y1BT88"/>
<evidence type="ECO:0000256" key="4">
    <source>
        <dbReference type="ARBA" id="ARBA00022475"/>
    </source>
</evidence>
<keyword evidence="4" id="KW-1003">Cell membrane</keyword>
<dbReference type="InterPro" id="IPR027417">
    <property type="entry name" value="P-loop_NTPase"/>
</dbReference>
<protein>
    <submittedName>
        <fullName evidence="12">ATP-binding cassette domain-containing protein</fullName>
    </submittedName>
</protein>
<feature type="domain" description="ABC transporter" evidence="11">
    <location>
        <begin position="290"/>
        <end position="511"/>
    </location>
</feature>
<evidence type="ECO:0000256" key="6">
    <source>
        <dbReference type="ARBA" id="ARBA00022741"/>
    </source>
</evidence>
<evidence type="ECO:0000256" key="8">
    <source>
        <dbReference type="ARBA" id="ARBA00022967"/>
    </source>
</evidence>
<dbReference type="PROSITE" id="PS00211">
    <property type="entry name" value="ABC_TRANSPORTER_1"/>
    <property type="match status" value="1"/>
</dbReference>
<dbReference type="CDD" id="cd03225">
    <property type="entry name" value="ABC_cobalt_CbiO_domain1"/>
    <property type="match status" value="2"/>
</dbReference>
<dbReference type="PROSITE" id="PS50893">
    <property type="entry name" value="ABC_TRANSPORTER_2"/>
    <property type="match status" value="2"/>
</dbReference>
<dbReference type="InterPro" id="IPR015856">
    <property type="entry name" value="ABC_transpr_CbiO/EcfA_su"/>
</dbReference>
<keyword evidence="8" id="KW-1278">Translocase</keyword>
<evidence type="ECO:0000256" key="7">
    <source>
        <dbReference type="ARBA" id="ARBA00022840"/>
    </source>
</evidence>